<keyword evidence="7" id="KW-0418">Kinase</keyword>
<dbReference type="PANTHER" id="PTHR45436">
    <property type="entry name" value="SENSOR HISTIDINE KINASE YKOH"/>
    <property type="match status" value="1"/>
</dbReference>
<evidence type="ECO:0000313" key="15">
    <source>
        <dbReference type="Proteomes" id="UP001626593"/>
    </source>
</evidence>
<evidence type="ECO:0000256" key="1">
    <source>
        <dbReference type="ARBA" id="ARBA00000085"/>
    </source>
</evidence>
<evidence type="ECO:0000256" key="3">
    <source>
        <dbReference type="ARBA" id="ARBA00012438"/>
    </source>
</evidence>
<evidence type="ECO:0000256" key="8">
    <source>
        <dbReference type="ARBA" id="ARBA00022989"/>
    </source>
</evidence>
<name>A0ABZ1AHR9_AROEV</name>
<comment type="subcellular location">
    <subcellularLocation>
        <location evidence="2">Membrane</location>
    </subcellularLocation>
</comment>
<dbReference type="SUPFAM" id="SSF55874">
    <property type="entry name" value="ATPase domain of HSP90 chaperone/DNA topoisomerase II/histidine kinase"/>
    <property type="match status" value="1"/>
</dbReference>
<keyword evidence="10 11" id="KW-0472">Membrane</keyword>
<dbReference type="InterPro" id="IPR004358">
    <property type="entry name" value="Sig_transdc_His_kin-like_C"/>
</dbReference>
<accession>A0ABZ1AHR9</accession>
<dbReference type="PROSITE" id="PS50109">
    <property type="entry name" value="HIS_KIN"/>
    <property type="match status" value="1"/>
</dbReference>
<keyword evidence="15" id="KW-1185">Reference proteome</keyword>
<dbReference type="InterPro" id="IPR036890">
    <property type="entry name" value="HATPase_C_sf"/>
</dbReference>
<dbReference type="PRINTS" id="PR00344">
    <property type="entry name" value="BCTRLSENSOR"/>
</dbReference>
<keyword evidence="8 11" id="KW-1133">Transmembrane helix</keyword>
<feature type="transmembrane region" description="Helical" evidence="11">
    <location>
        <begin position="12"/>
        <end position="37"/>
    </location>
</feature>
<dbReference type="PROSITE" id="PS50885">
    <property type="entry name" value="HAMP"/>
    <property type="match status" value="1"/>
</dbReference>
<dbReference type="InterPro" id="IPR050428">
    <property type="entry name" value="TCS_sensor_his_kinase"/>
</dbReference>
<dbReference type="InterPro" id="IPR005467">
    <property type="entry name" value="His_kinase_dom"/>
</dbReference>
<reference evidence="14 15" key="1">
    <citation type="submission" date="2023-12" db="EMBL/GenBank/DDBJ databases">
        <title>A. evansii MAY27, complete genome.</title>
        <authorList>
            <person name="Wang Y."/>
        </authorList>
    </citation>
    <scope>NUCLEOTIDE SEQUENCE [LARGE SCALE GENOMIC DNA]</scope>
    <source>
        <strain evidence="14 15">MAY27</strain>
    </source>
</reference>
<evidence type="ECO:0000256" key="11">
    <source>
        <dbReference type="SAM" id="Phobius"/>
    </source>
</evidence>
<sequence>MSGMSVRGSLRARLLAGSVVWILGALTITGCVLGDLFRRHVEDRFQAELRIHLDQLTASIELAPEAGPRLRTELSDPRLRKPLSGFYWQVDREGAETARGVLRSRSLWDATLAVPSDGPRDGEVHVHRIEGPDRERLVMMERIVRPEEAAGQPLRLIVAADERGMTNPVREFVGLLVTALGVLAAGVIAAVLLQVSVGLAPLKRLREQLAEVRDGRSRRLEGIFPNEVRPLVDELNAVLQHDAEVVERARTQAGNLAHAIKTPLAVLGNAALREEGPLARLVAEQVATAQRQVDYHLARARAAAATQVPGLRSALRPAVEGLVRVMQRVHAERNLHIAIEPISGDAAFRGEEQDLQEMLGNLIDNACKWARASVGVSATVRVGELVVTVDDDGPGLPPEAREAVFTRGMRADEAVPGSGLGLGIVRDLAQLYGGRIELDQAPAGGLRATLFLPAA</sequence>
<evidence type="ECO:0000256" key="7">
    <source>
        <dbReference type="ARBA" id="ARBA00022777"/>
    </source>
</evidence>
<dbReference type="InterPro" id="IPR003660">
    <property type="entry name" value="HAMP_dom"/>
</dbReference>
<protein>
    <recommendedName>
        <fullName evidence="3">histidine kinase</fullName>
        <ecNumber evidence="3">2.7.13.3</ecNumber>
    </recommendedName>
</protein>
<dbReference type="Pfam" id="PF02518">
    <property type="entry name" value="HATPase_c"/>
    <property type="match status" value="1"/>
</dbReference>
<evidence type="ECO:0000256" key="5">
    <source>
        <dbReference type="ARBA" id="ARBA00022679"/>
    </source>
</evidence>
<evidence type="ECO:0000256" key="2">
    <source>
        <dbReference type="ARBA" id="ARBA00004370"/>
    </source>
</evidence>
<comment type="catalytic activity">
    <reaction evidence="1">
        <text>ATP + protein L-histidine = ADP + protein N-phospho-L-histidine.</text>
        <dbReference type="EC" id="2.7.13.3"/>
    </reaction>
</comment>
<dbReference type="Proteomes" id="UP001626593">
    <property type="component" value="Chromosome"/>
</dbReference>
<dbReference type="GO" id="GO:0005524">
    <property type="term" value="F:ATP binding"/>
    <property type="evidence" value="ECO:0007669"/>
    <property type="project" value="UniProtKB-KW"/>
</dbReference>
<evidence type="ECO:0000256" key="10">
    <source>
        <dbReference type="ARBA" id="ARBA00023136"/>
    </source>
</evidence>
<organism evidence="14 15">
    <name type="scientific">Aromatoleum evansii</name>
    <name type="common">Azoarcus evansii</name>
    <dbReference type="NCBI Taxonomy" id="59406"/>
    <lineage>
        <taxon>Bacteria</taxon>
        <taxon>Pseudomonadati</taxon>
        <taxon>Pseudomonadota</taxon>
        <taxon>Betaproteobacteria</taxon>
        <taxon>Rhodocyclales</taxon>
        <taxon>Rhodocyclaceae</taxon>
        <taxon>Aromatoleum</taxon>
    </lineage>
</organism>
<dbReference type="SMART" id="SM00387">
    <property type="entry name" value="HATPase_c"/>
    <property type="match status" value="1"/>
</dbReference>
<keyword evidence="9" id="KW-0902">Two-component regulatory system</keyword>
<proteinExistence type="predicted"/>
<dbReference type="PROSITE" id="PS51257">
    <property type="entry name" value="PROKAR_LIPOPROTEIN"/>
    <property type="match status" value="1"/>
</dbReference>
<keyword evidence="4" id="KW-0597">Phosphoprotein</keyword>
<keyword evidence="5" id="KW-0808">Transferase</keyword>
<dbReference type="PANTHER" id="PTHR45436:SF5">
    <property type="entry name" value="SENSOR HISTIDINE KINASE TRCS"/>
    <property type="match status" value="1"/>
</dbReference>
<feature type="transmembrane region" description="Helical" evidence="11">
    <location>
        <begin position="172"/>
        <end position="193"/>
    </location>
</feature>
<evidence type="ECO:0000259" key="12">
    <source>
        <dbReference type="PROSITE" id="PS50109"/>
    </source>
</evidence>
<evidence type="ECO:0000256" key="4">
    <source>
        <dbReference type="ARBA" id="ARBA00022553"/>
    </source>
</evidence>
<dbReference type="EC" id="2.7.13.3" evidence="3"/>
<keyword evidence="14" id="KW-0067">ATP-binding</keyword>
<dbReference type="Gene3D" id="3.30.565.10">
    <property type="entry name" value="Histidine kinase-like ATPase, C-terminal domain"/>
    <property type="match status" value="1"/>
</dbReference>
<dbReference type="EMBL" id="CP141259">
    <property type="protein sequence ID" value="WRL45405.1"/>
    <property type="molecule type" value="Genomic_DNA"/>
</dbReference>
<evidence type="ECO:0000256" key="9">
    <source>
        <dbReference type="ARBA" id="ARBA00023012"/>
    </source>
</evidence>
<feature type="domain" description="HAMP" evidence="13">
    <location>
        <begin position="196"/>
        <end position="247"/>
    </location>
</feature>
<feature type="domain" description="Histidine kinase" evidence="12">
    <location>
        <begin position="255"/>
        <end position="455"/>
    </location>
</feature>
<keyword evidence="14" id="KW-0547">Nucleotide-binding</keyword>
<dbReference type="InterPro" id="IPR003594">
    <property type="entry name" value="HATPase_dom"/>
</dbReference>
<keyword evidence="6 11" id="KW-0812">Transmembrane</keyword>
<evidence type="ECO:0000259" key="13">
    <source>
        <dbReference type="PROSITE" id="PS50885"/>
    </source>
</evidence>
<evidence type="ECO:0000256" key="6">
    <source>
        <dbReference type="ARBA" id="ARBA00022692"/>
    </source>
</evidence>
<gene>
    <name evidence="14" type="ORF">U5817_19675</name>
</gene>
<evidence type="ECO:0000313" key="14">
    <source>
        <dbReference type="EMBL" id="WRL45405.1"/>
    </source>
</evidence>
<dbReference type="RefSeq" id="WP_407278520.1">
    <property type="nucleotide sequence ID" value="NZ_CP141259.1"/>
</dbReference>